<proteinExistence type="predicted"/>
<evidence type="ECO:0000313" key="2">
    <source>
        <dbReference type="Proteomes" id="UP001055879"/>
    </source>
</evidence>
<dbReference type="Proteomes" id="UP001055879">
    <property type="component" value="Linkage Group LG06"/>
</dbReference>
<sequence>MTVMGREWANGIGGKISARVWEMGLGCKFYTPDVYAGIYTKDDDTKDEEKGLVCILPEMVKPNLVSGTTVSLVLKVQKVQYIWYHLLPSTIPEFLMWSRSVASTDGLASAVRVAVVKAVQK</sequence>
<organism evidence="1 2">
    <name type="scientific">Arctium lappa</name>
    <name type="common">Greater burdock</name>
    <name type="synonym">Lappa major</name>
    <dbReference type="NCBI Taxonomy" id="4217"/>
    <lineage>
        <taxon>Eukaryota</taxon>
        <taxon>Viridiplantae</taxon>
        <taxon>Streptophyta</taxon>
        <taxon>Embryophyta</taxon>
        <taxon>Tracheophyta</taxon>
        <taxon>Spermatophyta</taxon>
        <taxon>Magnoliopsida</taxon>
        <taxon>eudicotyledons</taxon>
        <taxon>Gunneridae</taxon>
        <taxon>Pentapetalae</taxon>
        <taxon>asterids</taxon>
        <taxon>campanulids</taxon>
        <taxon>Asterales</taxon>
        <taxon>Asteraceae</taxon>
        <taxon>Carduoideae</taxon>
        <taxon>Cardueae</taxon>
        <taxon>Arctiinae</taxon>
        <taxon>Arctium</taxon>
    </lineage>
</organism>
<reference evidence="1 2" key="2">
    <citation type="journal article" date="2022" name="Mol. Ecol. Resour.">
        <title>The genomes of chicory, endive, great burdock and yacon provide insights into Asteraceae paleo-polyploidization history and plant inulin production.</title>
        <authorList>
            <person name="Fan W."/>
            <person name="Wang S."/>
            <person name="Wang H."/>
            <person name="Wang A."/>
            <person name="Jiang F."/>
            <person name="Liu H."/>
            <person name="Zhao H."/>
            <person name="Xu D."/>
            <person name="Zhang Y."/>
        </authorList>
    </citation>
    <scope>NUCLEOTIDE SEQUENCE [LARGE SCALE GENOMIC DNA]</scope>
    <source>
        <strain evidence="2">cv. Niubang</strain>
    </source>
</reference>
<keyword evidence="2" id="KW-1185">Reference proteome</keyword>
<evidence type="ECO:0000313" key="1">
    <source>
        <dbReference type="EMBL" id="KAI3719340.1"/>
    </source>
</evidence>
<gene>
    <name evidence="1" type="ORF">L6452_20237</name>
</gene>
<accession>A0ACB9BBL0</accession>
<protein>
    <submittedName>
        <fullName evidence="1">Uncharacterized protein</fullName>
    </submittedName>
</protein>
<name>A0ACB9BBL0_ARCLA</name>
<dbReference type="EMBL" id="CM042052">
    <property type="protein sequence ID" value="KAI3719340.1"/>
    <property type="molecule type" value="Genomic_DNA"/>
</dbReference>
<reference evidence="2" key="1">
    <citation type="journal article" date="2022" name="Mol. Ecol. Resour.">
        <title>The genomes of chicory, endive, great burdock and yacon provide insights into Asteraceae palaeo-polyploidization history and plant inulin production.</title>
        <authorList>
            <person name="Fan W."/>
            <person name="Wang S."/>
            <person name="Wang H."/>
            <person name="Wang A."/>
            <person name="Jiang F."/>
            <person name="Liu H."/>
            <person name="Zhao H."/>
            <person name="Xu D."/>
            <person name="Zhang Y."/>
        </authorList>
    </citation>
    <scope>NUCLEOTIDE SEQUENCE [LARGE SCALE GENOMIC DNA]</scope>
    <source>
        <strain evidence="2">cv. Niubang</strain>
    </source>
</reference>
<comment type="caution">
    <text evidence="1">The sequence shown here is derived from an EMBL/GenBank/DDBJ whole genome shotgun (WGS) entry which is preliminary data.</text>
</comment>